<dbReference type="InterPro" id="IPR050116">
    <property type="entry name" value="DNA_polymerase-Y"/>
</dbReference>
<evidence type="ECO:0000256" key="4">
    <source>
        <dbReference type="ARBA" id="ARBA00022763"/>
    </source>
</evidence>
<dbReference type="AlphaFoldDB" id="A0A9D1SIU3"/>
<dbReference type="GO" id="GO:0003684">
    <property type="term" value="F:damaged DNA binding"/>
    <property type="evidence" value="ECO:0007669"/>
    <property type="project" value="InterPro"/>
</dbReference>
<dbReference type="PROSITE" id="PS50173">
    <property type="entry name" value="UMUC"/>
    <property type="match status" value="1"/>
</dbReference>
<reference evidence="7" key="2">
    <citation type="journal article" date="2021" name="PeerJ">
        <title>Extensive microbial diversity within the chicken gut microbiome revealed by metagenomics and culture.</title>
        <authorList>
            <person name="Gilroy R."/>
            <person name="Ravi A."/>
            <person name="Getino M."/>
            <person name="Pursley I."/>
            <person name="Horton D.L."/>
            <person name="Alikhan N.F."/>
            <person name="Baker D."/>
            <person name="Gharbi K."/>
            <person name="Hall N."/>
            <person name="Watson M."/>
            <person name="Adriaenssens E.M."/>
            <person name="Foster-Nyarko E."/>
            <person name="Jarju S."/>
            <person name="Secka A."/>
            <person name="Antonio M."/>
            <person name="Oren A."/>
            <person name="Chaudhuri R.R."/>
            <person name="La Ragione R."/>
            <person name="Hildebrand F."/>
            <person name="Pallen M.J."/>
        </authorList>
    </citation>
    <scope>NUCLEOTIDE SEQUENCE</scope>
    <source>
        <strain evidence="7">CHK195-12923</strain>
    </source>
</reference>
<dbReference type="InterPro" id="IPR043128">
    <property type="entry name" value="Rev_trsase/Diguanyl_cyclase"/>
</dbReference>
<dbReference type="Gene3D" id="1.10.150.20">
    <property type="entry name" value="5' to 3' exonuclease, C-terminal subdomain"/>
    <property type="match status" value="1"/>
</dbReference>
<dbReference type="GO" id="GO:0005829">
    <property type="term" value="C:cytosol"/>
    <property type="evidence" value="ECO:0007669"/>
    <property type="project" value="TreeGrafter"/>
</dbReference>
<dbReference type="SUPFAM" id="SSF56672">
    <property type="entry name" value="DNA/RNA polymerases"/>
    <property type="match status" value="1"/>
</dbReference>
<dbReference type="GO" id="GO:0006281">
    <property type="term" value="P:DNA repair"/>
    <property type="evidence" value="ECO:0007669"/>
    <property type="project" value="InterPro"/>
</dbReference>
<name>A0A9D1SIU3_9FIRM</name>
<evidence type="ECO:0000256" key="3">
    <source>
        <dbReference type="ARBA" id="ARBA00022695"/>
    </source>
</evidence>
<evidence type="ECO:0000313" key="8">
    <source>
        <dbReference type="Proteomes" id="UP000824110"/>
    </source>
</evidence>
<evidence type="ECO:0000256" key="5">
    <source>
        <dbReference type="ARBA" id="ARBA00022932"/>
    </source>
</evidence>
<evidence type="ECO:0000313" key="7">
    <source>
        <dbReference type="EMBL" id="HIU61238.1"/>
    </source>
</evidence>
<comment type="similarity">
    <text evidence="1">Belongs to the DNA polymerase type-Y family.</text>
</comment>
<dbReference type="Gene3D" id="3.30.70.270">
    <property type="match status" value="1"/>
</dbReference>
<reference evidence="7" key="1">
    <citation type="submission" date="2020-10" db="EMBL/GenBank/DDBJ databases">
        <authorList>
            <person name="Gilroy R."/>
        </authorList>
    </citation>
    <scope>NUCLEOTIDE SEQUENCE</scope>
    <source>
        <strain evidence="7">CHK195-12923</strain>
    </source>
</reference>
<evidence type="ECO:0000256" key="2">
    <source>
        <dbReference type="ARBA" id="ARBA00022457"/>
    </source>
</evidence>
<dbReference type="InterPro" id="IPR036775">
    <property type="entry name" value="DNA_pol_Y-fam_lit_finger_sf"/>
</dbReference>
<dbReference type="InterPro" id="IPR017961">
    <property type="entry name" value="DNA_pol_Y-fam_little_finger"/>
</dbReference>
<proteinExistence type="inferred from homology"/>
<dbReference type="GO" id="GO:0042276">
    <property type="term" value="P:error-prone translesion synthesis"/>
    <property type="evidence" value="ECO:0007669"/>
    <property type="project" value="TreeGrafter"/>
</dbReference>
<keyword evidence="2" id="KW-0515">Mutator protein</keyword>
<organism evidence="7 8">
    <name type="scientific">Candidatus Coproplasma excrementigallinarum</name>
    <dbReference type="NCBI Taxonomy" id="2840747"/>
    <lineage>
        <taxon>Bacteria</taxon>
        <taxon>Bacillati</taxon>
        <taxon>Bacillota</taxon>
        <taxon>Clostridia</taxon>
        <taxon>Eubacteriales</taxon>
        <taxon>Candidatus Coproplasma</taxon>
    </lineage>
</organism>
<gene>
    <name evidence="7" type="ORF">IAB69_01125</name>
</gene>
<dbReference type="SUPFAM" id="SSF100879">
    <property type="entry name" value="Lesion bypass DNA polymerase (Y-family), little finger domain"/>
    <property type="match status" value="1"/>
</dbReference>
<dbReference type="Pfam" id="PF00817">
    <property type="entry name" value="IMS"/>
    <property type="match status" value="1"/>
</dbReference>
<keyword evidence="5" id="KW-0808">Transferase</keyword>
<dbReference type="EMBL" id="DVNE01000010">
    <property type="protein sequence ID" value="HIU61238.1"/>
    <property type="molecule type" value="Genomic_DNA"/>
</dbReference>
<dbReference type="PANTHER" id="PTHR11076:SF35">
    <property type="entry name" value="DNA REPAIR PROTEIN HOMOLOG YOBH"/>
    <property type="match status" value="1"/>
</dbReference>
<keyword evidence="4" id="KW-0227">DNA damage</keyword>
<dbReference type="Pfam" id="PF11799">
    <property type="entry name" value="IMS_C"/>
    <property type="match status" value="1"/>
</dbReference>
<dbReference type="PANTHER" id="PTHR11076">
    <property type="entry name" value="DNA REPAIR POLYMERASE UMUC / TRANSFERASE FAMILY MEMBER"/>
    <property type="match status" value="1"/>
</dbReference>
<dbReference type="InterPro" id="IPR043502">
    <property type="entry name" value="DNA/RNA_pol_sf"/>
</dbReference>
<evidence type="ECO:0000256" key="1">
    <source>
        <dbReference type="ARBA" id="ARBA00010945"/>
    </source>
</evidence>
<keyword evidence="3" id="KW-0548">Nucleotidyltransferase</keyword>
<protein>
    <submittedName>
        <fullName evidence="7">DNA repair protein</fullName>
    </submittedName>
</protein>
<dbReference type="InterPro" id="IPR001126">
    <property type="entry name" value="UmuC"/>
</dbReference>
<keyword evidence="5" id="KW-0239">DNA-directed DNA polymerase</keyword>
<dbReference type="GO" id="GO:0009432">
    <property type="term" value="P:SOS response"/>
    <property type="evidence" value="ECO:0007669"/>
    <property type="project" value="TreeGrafter"/>
</dbReference>
<comment type="caution">
    <text evidence="7">The sequence shown here is derived from an EMBL/GenBank/DDBJ whole genome shotgun (WGS) entry which is preliminary data.</text>
</comment>
<accession>A0A9D1SIU3</accession>
<feature type="domain" description="UmuC" evidence="6">
    <location>
        <begin position="7"/>
        <end position="196"/>
    </location>
</feature>
<evidence type="ECO:0000259" key="6">
    <source>
        <dbReference type="PROSITE" id="PS50173"/>
    </source>
</evidence>
<dbReference type="GO" id="GO:0003887">
    <property type="term" value="F:DNA-directed DNA polymerase activity"/>
    <property type="evidence" value="ECO:0007669"/>
    <property type="project" value="UniProtKB-KW"/>
</dbReference>
<dbReference type="Proteomes" id="UP000824110">
    <property type="component" value="Unassembled WGS sequence"/>
</dbReference>
<sequence length="421" mass="47414">MEKNRIYMCIDMKSFFASVECAERGLNPFTTNLVVADESRGSGTICLAITPRMKASGVKNRCRVFEIPKSIKYITAKPRMRKYIDYAAEIYGLYLDYMDKSDIYVYSIDESFIDATDYLKIYGKTPREYAKFLIGEIARRVGIPATAGVGTNLYLAKVALDLTAKHSKDGVGYLDEQIFKDTLWDHRPLSDFWGIANGISARLARKGIYTMRGIANCPEEILYKEFGINAELIIDHAFGRESCTMPDIKKYRARTRSLSNSQVLFSDYEYKKARLVMEEMARSSCLELMRRKSVTNRVGVYVGYSKGAHASTGGSSSLKITTNLSRYIIPAVMALFDRTTVKNVPIRRLGLTFDNLCDEGCEGYDLFTDMAEVERERNISRAVLEIQNKFGKNAIVMAADLEDGATLIERNKLIGGHNAGF</sequence>
<dbReference type="Gene3D" id="3.40.1170.60">
    <property type="match status" value="1"/>
</dbReference>